<protein>
    <recommendedName>
        <fullName evidence="3">ER membrane protein complex subunit 2</fullName>
    </recommendedName>
</protein>
<name>B8BY83_THAPS</name>
<dbReference type="InterPro" id="IPR055217">
    <property type="entry name" value="TPR_EMC2"/>
</dbReference>
<dbReference type="InParanoid" id="B8BY83"/>
<keyword evidence="1" id="KW-0677">Repeat</keyword>
<comment type="similarity">
    <text evidence="3">Belongs to the EMC2 family.</text>
</comment>
<organism evidence="5 6">
    <name type="scientific">Thalassiosira pseudonana</name>
    <name type="common">Marine diatom</name>
    <name type="synonym">Cyclotella nana</name>
    <dbReference type="NCBI Taxonomy" id="35128"/>
    <lineage>
        <taxon>Eukaryota</taxon>
        <taxon>Sar</taxon>
        <taxon>Stramenopiles</taxon>
        <taxon>Ochrophyta</taxon>
        <taxon>Bacillariophyta</taxon>
        <taxon>Coscinodiscophyceae</taxon>
        <taxon>Thalassiosirophycidae</taxon>
        <taxon>Thalassiosirales</taxon>
        <taxon>Thalassiosiraceae</taxon>
        <taxon>Thalassiosira</taxon>
    </lineage>
</organism>
<evidence type="ECO:0000256" key="1">
    <source>
        <dbReference type="ARBA" id="ARBA00022737"/>
    </source>
</evidence>
<dbReference type="PANTHER" id="PTHR12760">
    <property type="entry name" value="TETRATRICOPEPTIDE REPEAT PROTEIN"/>
    <property type="match status" value="1"/>
</dbReference>
<dbReference type="AlphaFoldDB" id="B8BY83"/>
<keyword evidence="3" id="KW-0256">Endoplasmic reticulum</keyword>
<dbReference type="HOGENOM" id="CLU_052388_1_1_1"/>
<dbReference type="PaxDb" id="35128-Thaps32843"/>
<feature type="non-terminal residue" evidence="5">
    <location>
        <position position="200"/>
    </location>
</feature>
<evidence type="ECO:0000256" key="2">
    <source>
        <dbReference type="ARBA" id="ARBA00022803"/>
    </source>
</evidence>
<dbReference type="SUPFAM" id="SSF48452">
    <property type="entry name" value="TPR-like"/>
    <property type="match status" value="1"/>
</dbReference>
<evidence type="ECO:0000313" key="5">
    <source>
        <dbReference type="EMBL" id="EED94331.1"/>
    </source>
</evidence>
<feature type="non-terminal residue" evidence="5">
    <location>
        <position position="1"/>
    </location>
</feature>
<dbReference type="eggNOG" id="KOG3060">
    <property type="taxonomic scope" value="Eukaryota"/>
</dbReference>
<reference evidence="5 6" key="2">
    <citation type="journal article" date="2008" name="Nature">
        <title>The Phaeodactylum genome reveals the evolutionary history of diatom genomes.</title>
        <authorList>
            <person name="Bowler C."/>
            <person name="Allen A.E."/>
            <person name="Badger J.H."/>
            <person name="Grimwood J."/>
            <person name="Jabbari K."/>
            <person name="Kuo A."/>
            <person name="Maheswari U."/>
            <person name="Martens C."/>
            <person name="Maumus F."/>
            <person name="Otillar R.P."/>
            <person name="Rayko E."/>
            <person name="Salamov A."/>
            <person name="Vandepoele K."/>
            <person name="Beszteri B."/>
            <person name="Gruber A."/>
            <person name="Heijde M."/>
            <person name="Katinka M."/>
            <person name="Mock T."/>
            <person name="Valentin K."/>
            <person name="Verret F."/>
            <person name="Berges J.A."/>
            <person name="Brownlee C."/>
            <person name="Cadoret J.P."/>
            <person name="Chiovitti A."/>
            <person name="Choi C.J."/>
            <person name="Coesel S."/>
            <person name="De Martino A."/>
            <person name="Detter J.C."/>
            <person name="Durkin C."/>
            <person name="Falciatore A."/>
            <person name="Fournet J."/>
            <person name="Haruta M."/>
            <person name="Huysman M.J."/>
            <person name="Jenkins B.D."/>
            <person name="Jiroutova K."/>
            <person name="Jorgensen R.E."/>
            <person name="Joubert Y."/>
            <person name="Kaplan A."/>
            <person name="Kroger N."/>
            <person name="Kroth P.G."/>
            <person name="La Roche J."/>
            <person name="Lindquist E."/>
            <person name="Lommer M."/>
            <person name="Martin-Jezequel V."/>
            <person name="Lopez P.J."/>
            <person name="Lucas S."/>
            <person name="Mangogna M."/>
            <person name="McGinnis K."/>
            <person name="Medlin L.K."/>
            <person name="Montsant A."/>
            <person name="Oudot-Le Secq M.P."/>
            <person name="Napoli C."/>
            <person name="Obornik M."/>
            <person name="Parker M.S."/>
            <person name="Petit J.L."/>
            <person name="Porcel B.M."/>
            <person name="Poulsen N."/>
            <person name="Robison M."/>
            <person name="Rychlewski L."/>
            <person name="Rynearson T.A."/>
            <person name="Schmutz J."/>
            <person name="Shapiro H."/>
            <person name="Siaut M."/>
            <person name="Stanley M."/>
            <person name="Sussman M.R."/>
            <person name="Taylor A.R."/>
            <person name="Vardi A."/>
            <person name="von Dassow P."/>
            <person name="Vyverman W."/>
            <person name="Willis A."/>
            <person name="Wyrwicz L.S."/>
            <person name="Rokhsar D.S."/>
            <person name="Weissenbach J."/>
            <person name="Armbrust E.V."/>
            <person name="Green B.R."/>
            <person name="Van de Peer Y."/>
            <person name="Grigoriev I.V."/>
        </authorList>
    </citation>
    <scope>NUCLEOTIDE SEQUENCE [LARGE SCALE GENOMIC DNA]</scope>
    <source>
        <strain evidence="5 6">CCMP1335</strain>
    </source>
</reference>
<dbReference type="Gene3D" id="1.25.40.10">
    <property type="entry name" value="Tetratricopeptide repeat domain"/>
    <property type="match status" value="1"/>
</dbReference>
<dbReference type="Pfam" id="PF22890">
    <property type="entry name" value="TPR_EMC2"/>
    <property type="match status" value="1"/>
</dbReference>
<accession>B8BY83</accession>
<dbReference type="InterPro" id="IPR039856">
    <property type="entry name" value="EMC2-like"/>
</dbReference>
<comment type="subunit">
    <text evidence="3">Component of the ER membrane protein complex (EMC).</text>
</comment>
<evidence type="ECO:0000256" key="3">
    <source>
        <dbReference type="RuleBase" id="RU367091"/>
    </source>
</evidence>
<dbReference type="OMA" id="MQLIHTS"/>
<gene>
    <name evidence="5" type="ORF">THAPSDRAFT_32843</name>
</gene>
<dbReference type="FunFam" id="1.25.40.10:FF:001848">
    <property type="entry name" value="Chromosome 7, whole genome shotgun sequence"/>
    <property type="match status" value="1"/>
</dbReference>
<dbReference type="GeneID" id="7451033"/>
<evidence type="ECO:0000259" key="4">
    <source>
        <dbReference type="Pfam" id="PF22890"/>
    </source>
</evidence>
<keyword evidence="6" id="KW-1185">Reference proteome</keyword>
<dbReference type="InterPro" id="IPR011990">
    <property type="entry name" value="TPR-like_helical_dom_sf"/>
</dbReference>
<dbReference type="STRING" id="35128.B8BY83"/>
<comment type="subcellular location">
    <subcellularLocation>
        <location evidence="3">Endoplasmic reticulum membrane</location>
        <topology evidence="3">Peripheral membrane protein</topology>
        <orientation evidence="3">Cytoplasmic side</orientation>
    </subcellularLocation>
</comment>
<dbReference type="RefSeq" id="XP_002288895.1">
    <property type="nucleotide sequence ID" value="XM_002288859.1"/>
</dbReference>
<feature type="domain" description="EMC2 TPR-like" evidence="4">
    <location>
        <begin position="57"/>
        <end position="159"/>
    </location>
</feature>
<keyword evidence="3" id="KW-0472">Membrane</keyword>
<dbReference type="GO" id="GO:0072546">
    <property type="term" value="C:EMC complex"/>
    <property type="evidence" value="ECO:0000318"/>
    <property type="project" value="GO_Central"/>
</dbReference>
<reference evidence="5 6" key="1">
    <citation type="journal article" date="2004" name="Science">
        <title>The genome of the diatom Thalassiosira pseudonana: ecology, evolution, and metabolism.</title>
        <authorList>
            <person name="Armbrust E.V."/>
            <person name="Berges J.A."/>
            <person name="Bowler C."/>
            <person name="Green B.R."/>
            <person name="Martinez D."/>
            <person name="Putnam N.H."/>
            <person name="Zhou S."/>
            <person name="Allen A.E."/>
            <person name="Apt K.E."/>
            <person name="Bechner M."/>
            <person name="Brzezinski M.A."/>
            <person name="Chaal B.K."/>
            <person name="Chiovitti A."/>
            <person name="Davis A.K."/>
            <person name="Demarest M.S."/>
            <person name="Detter J.C."/>
            <person name="Glavina T."/>
            <person name="Goodstein D."/>
            <person name="Hadi M.Z."/>
            <person name="Hellsten U."/>
            <person name="Hildebrand M."/>
            <person name="Jenkins B.D."/>
            <person name="Jurka J."/>
            <person name="Kapitonov V.V."/>
            <person name="Kroger N."/>
            <person name="Lau W.W."/>
            <person name="Lane T.W."/>
            <person name="Larimer F.W."/>
            <person name="Lippmeier J.C."/>
            <person name="Lucas S."/>
            <person name="Medina M."/>
            <person name="Montsant A."/>
            <person name="Obornik M."/>
            <person name="Parker M.S."/>
            <person name="Palenik B."/>
            <person name="Pazour G.J."/>
            <person name="Richardson P.M."/>
            <person name="Rynearson T.A."/>
            <person name="Saito M.A."/>
            <person name="Schwartz D.C."/>
            <person name="Thamatrakoln K."/>
            <person name="Valentin K."/>
            <person name="Vardi A."/>
            <person name="Wilkerson F.P."/>
            <person name="Rokhsar D.S."/>
        </authorList>
    </citation>
    <scope>NUCLEOTIDE SEQUENCE [LARGE SCALE GENOMIC DNA]</scope>
    <source>
        <strain evidence="5 6">CCMP1335</strain>
    </source>
</reference>
<evidence type="ECO:0000313" key="6">
    <source>
        <dbReference type="Proteomes" id="UP000001449"/>
    </source>
</evidence>
<keyword evidence="2" id="KW-0802">TPR repeat</keyword>
<comment type="function">
    <text evidence="3">Part of the endoplasmic reticulum membrane protein complex (EMC) that enables the energy-independent insertion into endoplasmic reticulum membranes of newly synthesized membrane proteins.</text>
</comment>
<sequence length="200" mass="21328">SSSSKSLGEAERLAALEQVCVAALDVGHISLAESCLDAMQAGASTSSVPKESARYRKLLGMCLEASGDFDGASAVYDALLKDNPSNRYAAKRKYCILAAQSGKEKEAMQALNDYLETNSGDIPAWNQMAEVCLSVSDFKGAAYCYEEVALGCPLDSTVHTKLGETYCTAGGIENAKLARKHLAQAVQLDSNNLRAWYGLI</sequence>
<proteinExistence type="inferred from homology"/>
<dbReference type="KEGG" id="tps:THAPSDRAFT_32843"/>
<dbReference type="Proteomes" id="UP000001449">
    <property type="component" value="Chromosome 3"/>
</dbReference>
<dbReference type="EMBL" id="CM000640">
    <property type="protein sequence ID" value="EED94331.1"/>
    <property type="molecule type" value="Genomic_DNA"/>
</dbReference>